<feature type="compositionally biased region" description="Low complexity" evidence="1">
    <location>
        <begin position="66"/>
        <end position="80"/>
    </location>
</feature>
<evidence type="ECO:0000313" key="3">
    <source>
        <dbReference type="EMBL" id="SNB65046.1"/>
    </source>
</evidence>
<dbReference type="AlphaFoldDB" id="A0A212QZC5"/>
<evidence type="ECO:0000256" key="2">
    <source>
        <dbReference type="SAM" id="SignalP"/>
    </source>
</evidence>
<organism evidence="3 4">
    <name type="scientific">Arboricoccus pini</name>
    <dbReference type="NCBI Taxonomy" id="1963835"/>
    <lineage>
        <taxon>Bacteria</taxon>
        <taxon>Pseudomonadati</taxon>
        <taxon>Pseudomonadota</taxon>
        <taxon>Alphaproteobacteria</taxon>
        <taxon>Geminicoccales</taxon>
        <taxon>Geminicoccaceae</taxon>
        <taxon>Arboricoccus</taxon>
    </lineage>
</organism>
<sequence>MKRRMGSKLGCGIALAAILSVGAGPAWAQSKSIQTDIFQNGAQGGGIPGVTVPHTAPPKSQPAPQPSKKAPAKTAKAPAPVKGGGGIAVTYDKKLSQDIQEQFLAKIKAQNPQGAEEVRQQLQQRSAEERFADDLKAYGFSINDLSDVATAHMILMWMIANKSDAPSAQAAQAVRGQIRNSLAQDPSLKKATARDRQIKAENIIYDALMRISAFNQIRRAGDDAAVQKFSDQTQADFKKTQQLDLRALKLSNRGFTMAGKG</sequence>
<feature type="chain" id="PRO_5012510378" description="LTXXQ motif family protein" evidence="2">
    <location>
        <begin position="29"/>
        <end position="261"/>
    </location>
</feature>
<gene>
    <name evidence="3" type="ORF">SAMN07250955_104186</name>
</gene>
<feature type="compositionally biased region" description="Pro residues" evidence="1">
    <location>
        <begin position="55"/>
        <end position="65"/>
    </location>
</feature>
<feature type="region of interest" description="Disordered" evidence="1">
    <location>
        <begin position="44"/>
        <end position="81"/>
    </location>
</feature>
<evidence type="ECO:0000313" key="4">
    <source>
        <dbReference type="Proteomes" id="UP000197065"/>
    </source>
</evidence>
<dbReference type="EMBL" id="FYEH01000004">
    <property type="protein sequence ID" value="SNB65046.1"/>
    <property type="molecule type" value="Genomic_DNA"/>
</dbReference>
<evidence type="ECO:0008006" key="5">
    <source>
        <dbReference type="Google" id="ProtNLM"/>
    </source>
</evidence>
<reference evidence="3 4" key="1">
    <citation type="submission" date="2017-06" db="EMBL/GenBank/DDBJ databases">
        <authorList>
            <person name="Kim H.J."/>
            <person name="Triplett B.A."/>
        </authorList>
    </citation>
    <scope>NUCLEOTIDE SEQUENCE [LARGE SCALE GENOMIC DNA]</scope>
    <source>
        <strain evidence="3 4">B29T1</strain>
    </source>
</reference>
<name>A0A212QZC5_9PROT</name>
<accession>A0A212QZC5</accession>
<evidence type="ECO:0000256" key="1">
    <source>
        <dbReference type="SAM" id="MobiDB-lite"/>
    </source>
</evidence>
<protein>
    <recommendedName>
        <fullName evidence="5">LTXXQ motif family protein</fullName>
    </recommendedName>
</protein>
<keyword evidence="2" id="KW-0732">Signal</keyword>
<dbReference type="Proteomes" id="UP000197065">
    <property type="component" value="Unassembled WGS sequence"/>
</dbReference>
<keyword evidence="4" id="KW-1185">Reference proteome</keyword>
<feature type="signal peptide" evidence="2">
    <location>
        <begin position="1"/>
        <end position="28"/>
    </location>
</feature>
<proteinExistence type="predicted"/>